<evidence type="ECO:0000313" key="2">
    <source>
        <dbReference type="EMBL" id="MBC3933685.1"/>
    </source>
</evidence>
<organism evidence="2 3">
    <name type="scientific">Undibacterium curvum</name>
    <dbReference type="NCBI Taxonomy" id="2762294"/>
    <lineage>
        <taxon>Bacteria</taxon>
        <taxon>Pseudomonadati</taxon>
        <taxon>Pseudomonadota</taxon>
        <taxon>Betaproteobacteria</taxon>
        <taxon>Burkholderiales</taxon>
        <taxon>Oxalobacteraceae</taxon>
        <taxon>Undibacterium</taxon>
    </lineage>
</organism>
<keyword evidence="3" id="KW-1185">Reference proteome</keyword>
<gene>
    <name evidence="2" type="primary">tssE</name>
    <name evidence="2" type="ORF">H8K43_18570</name>
</gene>
<dbReference type="NCBIfam" id="TIGR03357">
    <property type="entry name" value="VI_zyme"/>
    <property type="match status" value="1"/>
</dbReference>
<accession>A0ABR7A9X1</accession>
<evidence type="ECO:0000259" key="1">
    <source>
        <dbReference type="Pfam" id="PF04965"/>
    </source>
</evidence>
<dbReference type="PANTHER" id="PTHR38595:SF1">
    <property type="entry name" value="TYPE VI SECRETION SYSTEM COMPONENT TSSE1"/>
    <property type="match status" value="1"/>
</dbReference>
<dbReference type="PANTHER" id="PTHR38595">
    <property type="entry name" value="CYTOPLASMIC PROTEIN-RELATED"/>
    <property type="match status" value="1"/>
</dbReference>
<evidence type="ECO:0000313" key="3">
    <source>
        <dbReference type="Proteomes" id="UP000654304"/>
    </source>
</evidence>
<dbReference type="Pfam" id="PF04965">
    <property type="entry name" value="GPW_gp25"/>
    <property type="match status" value="1"/>
</dbReference>
<dbReference type="InterPro" id="IPR007048">
    <property type="entry name" value="IraD/Gp25-like"/>
</dbReference>
<sequence>MNQTDKKLHHPGAQLLPSLRNLTRRQETRYLPTLFDRLCDDAPSESSESPKAYATNRAQMRLIIQRDLGFLLNTTNQADLFDVDKFPEAAKSTINFGVPHLAGGYLSEKKWNDIEFMLRDAIRNFEPRIMAETLIVRPLHKEHASSHYNVLTFEIAGLIQMQPYPMEFMVQSVVDLETHRVELEYKHLK</sequence>
<dbReference type="EMBL" id="JACOGD010000016">
    <property type="protein sequence ID" value="MBC3933685.1"/>
    <property type="molecule type" value="Genomic_DNA"/>
</dbReference>
<dbReference type="RefSeq" id="WP_186905242.1">
    <property type="nucleotide sequence ID" value="NZ_JACOGD010000016.1"/>
</dbReference>
<dbReference type="InterPro" id="IPR017737">
    <property type="entry name" value="TssE1-like"/>
</dbReference>
<protein>
    <submittedName>
        <fullName evidence="2">Type VI secretion system baseplate subunit TssE</fullName>
    </submittedName>
</protein>
<dbReference type="SUPFAM" id="SSF160719">
    <property type="entry name" value="gpW/gp25-like"/>
    <property type="match status" value="1"/>
</dbReference>
<feature type="domain" description="IraD/Gp25-like" evidence="1">
    <location>
        <begin position="59"/>
        <end position="163"/>
    </location>
</feature>
<comment type="caution">
    <text evidence="2">The sequence shown here is derived from an EMBL/GenBank/DDBJ whole genome shotgun (WGS) entry which is preliminary data.</text>
</comment>
<dbReference type="Proteomes" id="UP000654304">
    <property type="component" value="Unassembled WGS sequence"/>
</dbReference>
<reference evidence="2 3" key="1">
    <citation type="submission" date="2020-08" db="EMBL/GenBank/DDBJ databases">
        <title>Novel species isolated from subtropical streams in China.</title>
        <authorList>
            <person name="Lu H."/>
        </authorList>
    </citation>
    <scope>NUCLEOTIDE SEQUENCE [LARGE SCALE GENOMIC DNA]</scope>
    <source>
        <strain evidence="2 3">CY22W</strain>
    </source>
</reference>
<name>A0ABR7A9X1_9BURK</name>
<dbReference type="InterPro" id="IPR053176">
    <property type="entry name" value="T6SS_TssE1-like"/>
</dbReference>
<proteinExistence type="predicted"/>